<organism evidence="1 2">
    <name type="scientific">Haemophilus parahaemolyticus</name>
    <dbReference type="NCBI Taxonomy" id="735"/>
    <lineage>
        <taxon>Bacteria</taxon>
        <taxon>Pseudomonadati</taxon>
        <taxon>Pseudomonadota</taxon>
        <taxon>Gammaproteobacteria</taxon>
        <taxon>Pasteurellales</taxon>
        <taxon>Pasteurellaceae</taxon>
        <taxon>Haemophilus</taxon>
    </lineage>
</organism>
<dbReference type="InterPro" id="IPR025449">
    <property type="entry name" value="JetB"/>
</dbReference>
<dbReference type="Pfam" id="PF13835">
    <property type="entry name" value="DUF4194"/>
    <property type="match status" value="1"/>
</dbReference>
<evidence type="ECO:0008006" key="3">
    <source>
        <dbReference type="Google" id="ProtNLM"/>
    </source>
</evidence>
<proteinExistence type="predicted"/>
<dbReference type="Proteomes" id="UP000254867">
    <property type="component" value="Unassembled WGS sequence"/>
</dbReference>
<dbReference type="EMBL" id="UGHH01000002">
    <property type="protein sequence ID" value="STO63238.1"/>
    <property type="molecule type" value="Genomic_DNA"/>
</dbReference>
<protein>
    <recommendedName>
        <fullName evidence="3">DUF4194 domain-containing protein</fullName>
    </recommendedName>
</protein>
<evidence type="ECO:0000313" key="1">
    <source>
        <dbReference type="EMBL" id="STO63238.1"/>
    </source>
</evidence>
<accession>A0A377HYZ4</accession>
<name>A0A377HYZ4_HAEPH</name>
<sequence length="198" mass="23029">MELENQDKILSEVVVALFKGVIYQENNEILWEKLLKVQNLVRDYAKVLNLDLILNESDSYAFLKSKPEDEENPYPKLIAKRPLSFEVTLLLTLLRKSLLEFEQNNNSSTRFVLSLSQIVDMMKIYLGESTNQAKLTDRIETTVNKVVELGFLQKLKSQQNESHFEVKRILKSFVDVAWLQQFNQWLADCLANKNGDKE</sequence>
<gene>
    <name evidence="1" type="ORF">NCTC10794_00248</name>
</gene>
<dbReference type="AlphaFoldDB" id="A0A377HYZ4"/>
<reference evidence="1 2" key="1">
    <citation type="submission" date="2018-06" db="EMBL/GenBank/DDBJ databases">
        <authorList>
            <consortium name="Pathogen Informatics"/>
            <person name="Doyle S."/>
        </authorList>
    </citation>
    <scope>NUCLEOTIDE SEQUENCE [LARGE SCALE GENOMIC DNA]</scope>
    <source>
        <strain evidence="1 2">NCTC10794</strain>
    </source>
</reference>
<dbReference type="RefSeq" id="WP_119222022.1">
    <property type="nucleotide sequence ID" value="NZ_UGHH01000002.1"/>
</dbReference>
<evidence type="ECO:0000313" key="2">
    <source>
        <dbReference type="Proteomes" id="UP000254867"/>
    </source>
</evidence>